<organism evidence="2 3">
    <name type="scientific">Phytophthora nicotianae P1569</name>
    <dbReference type="NCBI Taxonomy" id="1317065"/>
    <lineage>
        <taxon>Eukaryota</taxon>
        <taxon>Sar</taxon>
        <taxon>Stramenopiles</taxon>
        <taxon>Oomycota</taxon>
        <taxon>Peronosporomycetes</taxon>
        <taxon>Peronosporales</taxon>
        <taxon>Peronosporaceae</taxon>
        <taxon>Phytophthora</taxon>
    </lineage>
</organism>
<dbReference type="AlphaFoldDB" id="V9E3H3"/>
<feature type="compositionally biased region" description="Polar residues" evidence="1">
    <location>
        <begin position="1"/>
        <end position="29"/>
    </location>
</feature>
<sequence length="117" mass="11968">MNATRKGNIEGTPTRTRVASAISAGTPTETRAAGVTPDGTPTDGVPDVAADKTVRSSLGGAARRGRRGSVGENCHGLQLAGGLAILADCIQKVCSLQGPRATSHEQGYREQTAAFHV</sequence>
<feature type="region of interest" description="Disordered" evidence="1">
    <location>
        <begin position="1"/>
        <end position="49"/>
    </location>
</feature>
<evidence type="ECO:0000256" key="1">
    <source>
        <dbReference type="SAM" id="MobiDB-lite"/>
    </source>
</evidence>
<dbReference type="EMBL" id="ANIZ01003525">
    <property type="protein sequence ID" value="ETI33068.1"/>
    <property type="molecule type" value="Genomic_DNA"/>
</dbReference>
<gene>
    <name evidence="2" type="ORF">F443_20219</name>
</gene>
<dbReference type="HOGENOM" id="CLU_2089596_0_0_1"/>
<reference evidence="2 3" key="1">
    <citation type="submission" date="2013-11" db="EMBL/GenBank/DDBJ databases">
        <title>The Genome Sequence of Phytophthora parasitica P1569.</title>
        <authorList>
            <consortium name="The Broad Institute Genomics Platform"/>
            <person name="Russ C."/>
            <person name="Tyler B."/>
            <person name="Panabieres F."/>
            <person name="Shan W."/>
            <person name="Tripathy S."/>
            <person name="Grunwald N."/>
            <person name="Machado M."/>
            <person name="Johnson C.S."/>
            <person name="Arredondo F."/>
            <person name="Hong C."/>
            <person name="Coffey M."/>
            <person name="Young S.K."/>
            <person name="Zeng Q."/>
            <person name="Gargeya S."/>
            <person name="Fitzgerald M."/>
            <person name="Abouelleil A."/>
            <person name="Alvarado L."/>
            <person name="Chapman S.B."/>
            <person name="Gainer-Dewar J."/>
            <person name="Goldberg J."/>
            <person name="Griggs A."/>
            <person name="Gujja S."/>
            <person name="Hansen M."/>
            <person name="Howarth C."/>
            <person name="Imamovic A."/>
            <person name="Ireland A."/>
            <person name="Larimer J."/>
            <person name="McCowan C."/>
            <person name="Murphy C."/>
            <person name="Pearson M."/>
            <person name="Poon T.W."/>
            <person name="Priest M."/>
            <person name="Roberts A."/>
            <person name="Saif S."/>
            <person name="Shea T."/>
            <person name="Sykes S."/>
            <person name="Wortman J."/>
            <person name="Nusbaum C."/>
            <person name="Birren B."/>
        </authorList>
    </citation>
    <scope>NUCLEOTIDE SEQUENCE [LARGE SCALE GENOMIC DNA]</scope>
    <source>
        <strain evidence="2 3">P1569</strain>
    </source>
</reference>
<name>V9E3H3_PHYNI</name>
<comment type="caution">
    <text evidence="2">The sequence shown here is derived from an EMBL/GenBank/DDBJ whole genome shotgun (WGS) entry which is preliminary data.</text>
</comment>
<keyword evidence="3" id="KW-1185">Reference proteome</keyword>
<accession>V9E3H3</accession>
<dbReference type="Proteomes" id="UP000018721">
    <property type="component" value="Unassembled WGS sequence"/>
</dbReference>
<protein>
    <submittedName>
        <fullName evidence="2">Uncharacterized protein</fullName>
    </submittedName>
</protein>
<proteinExistence type="predicted"/>
<evidence type="ECO:0000313" key="3">
    <source>
        <dbReference type="Proteomes" id="UP000018721"/>
    </source>
</evidence>
<evidence type="ECO:0000313" key="2">
    <source>
        <dbReference type="EMBL" id="ETI33068.1"/>
    </source>
</evidence>